<evidence type="ECO:0000313" key="2">
    <source>
        <dbReference type="Proteomes" id="UP000562492"/>
    </source>
</evidence>
<dbReference type="RefSeq" id="WP_184708937.1">
    <property type="nucleotide sequence ID" value="NZ_JACHKZ010000015.1"/>
</dbReference>
<sequence length="64" mass="7258">MRNPIRIQKFAHWVARKLFIVGGVVPMAALEKLRTHSTPIVAADTALEQHFANWSTKRAFVVTE</sequence>
<evidence type="ECO:0000313" key="1">
    <source>
        <dbReference type="EMBL" id="MBB6578454.1"/>
    </source>
</evidence>
<reference evidence="1 2" key="1">
    <citation type="submission" date="2020-08" db="EMBL/GenBank/DDBJ databases">
        <title>Functional genomics of gut bacteria from endangered species of beetles.</title>
        <authorList>
            <person name="Carlos-Shanley C."/>
        </authorList>
    </citation>
    <scope>NUCLEOTIDE SEQUENCE [LARGE SCALE GENOMIC DNA]</scope>
    <source>
        <strain evidence="1 2">S00124</strain>
    </source>
</reference>
<comment type="caution">
    <text evidence="1">The sequence shown here is derived from an EMBL/GenBank/DDBJ whole genome shotgun (WGS) entry which is preliminary data.</text>
</comment>
<dbReference type="Proteomes" id="UP000562492">
    <property type="component" value="Unassembled WGS sequence"/>
</dbReference>
<organism evidence="1 2">
    <name type="scientific">Comamonas odontotermitis</name>
    <dbReference type="NCBI Taxonomy" id="379895"/>
    <lineage>
        <taxon>Bacteria</taxon>
        <taxon>Pseudomonadati</taxon>
        <taxon>Pseudomonadota</taxon>
        <taxon>Betaproteobacteria</taxon>
        <taxon>Burkholderiales</taxon>
        <taxon>Comamonadaceae</taxon>
        <taxon>Comamonas</taxon>
    </lineage>
</organism>
<dbReference type="EMBL" id="JACHKZ010000015">
    <property type="protein sequence ID" value="MBB6578454.1"/>
    <property type="molecule type" value="Genomic_DNA"/>
</dbReference>
<proteinExistence type="predicted"/>
<name>A0ABR6RHE8_9BURK</name>
<protein>
    <submittedName>
        <fullName evidence="1">Uncharacterized protein</fullName>
    </submittedName>
</protein>
<keyword evidence="2" id="KW-1185">Reference proteome</keyword>
<accession>A0ABR6RHE8</accession>
<gene>
    <name evidence="1" type="ORF">HNP33_002536</name>
</gene>